<dbReference type="CTD" id="20319763"/>
<dbReference type="SUPFAM" id="SSF56112">
    <property type="entry name" value="Protein kinase-like (PK-like)"/>
    <property type="match status" value="1"/>
</dbReference>
<evidence type="ECO:0000256" key="2">
    <source>
        <dbReference type="ARBA" id="ARBA00022553"/>
    </source>
</evidence>
<evidence type="ECO:0000256" key="3">
    <source>
        <dbReference type="ARBA" id="ARBA00022679"/>
    </source>
</evidence>
<comment type="catalytic activity">
    <reaction evidence="9">
        <text>L-tyrosyl-[protein] + ATP = O-phospho-L-tyrosyl-[protein] + ADP + H(+)</text>
        <dbReference type="Rhea" id="RHEA:10596"/>
        <dbReference type="Rhea" id="RHEA-COMP:10136"/>
        <dbReference type="Rhea" id="RHEA-COMP:20101"/>
        <dbReference type="ChEBI" id="CHEBI:15378"/>
        <dbReference type="ChEBI" id="CHEBI:30616"/>
        <dbReference type="ChEBI" id="CHEBI:46858"/>
        <dbReference type="ChEBI" id="CHEBI:61978"/>
        <dbReference type="ChEBI" id="CHEBI:456216"/>
        <dbReference type="EC" id="2.7.10.2"/>
    </reaction>
</comment>
<evidence type="ECO:0000256" key="6">
    <source>
        <dbReference type="ARBA" id="ARBA00022840"/>
    </source>
</evidence>
<feature type="region of interest" description="Disordered" evidence="12">
    <location>
        <begin position="1394"/>
        <end position="1414"/>
    </location>
</feature>
<keyword evidence="5" id="KW-0418">Kinase</keyword>
<feature type="domain" description="Protein kinase" evidence="14">
    <location>
        <begin position="566"/>
        <end position="819"/>
    </location>
</feature>
<feature type="compositionally biased region" description="Polar residues" evidence="12">
    <location>
        <begin position="1363"/>
        <end position="1377"/>
    </location>
</feature>
<evidence type="ECO:0000259" key="13">
    <source>
        <dbReference type="PROSITE" id="PS50001"/>
    </source>
</evidence>
<keyword evidence="8" id="KW-0829">Tyrosine-protein kinase</keyword>
<sequence length="1713" mass="186559">MGGTTGKLAPSKNGSVHQSKTVSHGTSMDLSNHGLNSMDQGSLSLFDRNYFMLRTTERADDSVSRLNVSGIVPVEKEIMVVLYDFTESMKSQITIKRVTPLVGAAFRSSCSGFACRICSSRGADILNYLKITLQAWTPSLPGYLQCPQAGQQGALALTLELIEIDLCCLRNNNSRCKHGELVRLLSYSPAGDWSEVETSGLAHPATHPLSDVENNHATGANHFPSHTGSDSSSHRDAPGAQSATSSVGGGSNSGSQIKYRRGWVPTSYLAPAHVLLSDPVQNTRHLIGQTSHQMLVSPATTLFQGPHADGVGDAIGDSQPNLVSRHPKHTVSSAGPQTVLSVTSTLDSSPVGIHGPGLSAYPWYHGAVSRQAGEQLLRFGITGSFLVRASESAPGQLSVTVRHLGRVYHYRISQDARGMFYITNVHRFPTVVQLIDHHSRSADGLVCPLLYPVPKTPTSTQAPYSSILAHPFVPLLPLPPNSGLHPTHASPNASNILGEALTESALRHAPLHLQRGRGTVIPESGLVNHPGVPAPQGTLAANAFTDDASSNRMLALDEWEINRAEIVMRQKLGCGQYGDVYEAIWKRLNVVVAVKTLKQDVNLNVNDFLKEAAIMKRLRHRNLVQLLGVCTREPPLYLITEYMPNGNLLNYLRGRSPGELTPPILLYMAVQIASGMSYLESSNFIHRDLAARNCLVGERHLIKVADFGLARYMQLQDTYTARNGAKFPIKWTAPEGLAYYVFSSKSDVWAFGVVLWELATYGLSPYPGVELHDVYHLLEKGYRMERPHGCPEAVYSIMLRCWEWDASLRPSFFEVHAELERMYATMNIEAEVARELEKKRQPTLPNPPQLLQPAVQRQISCPINSSAEPRTDWDSAVFAPVPPFSNIPSSNAPVSQPWSSVGQVGASNNVLLGPLSGSTACAANSFHSDGQQSRLDATGRQQRVDGGQFDDSEDEEEEEDENEEEEEEENDEDEEFWSRRMQAVMGFENKVPGSIADAGRFVDPRSRSTDNGLSLPKNSVCERRQSMSLTPSSAANTSISNGNHFPTACVVSPTGMRHTGTSALPVKVSQQDANLYQPSICNSSSAIQRVSTKRPPTTVEFPPKNASLCPVPAIPSGGVKCVGGGKTSVRAGRHHRRVTDAAVGQPVHLAGLQQNGTTRSRDTDTPDESGVGESIISNESPADSGGGVVGSTLGPAQPDPRVSVRPAWSKSNDLPYRSDTKPKPAAFDLPATHRTPANRKCDSNTALSSDADLRRDMPQLLHMTTASSQPLLRLSPEAMEQFATLPPQDRIGRYLESLNEMHRDNSLGTTRAQVMVDANTNPTANESLVFLNYPPPPPPQPDPSSSPPSQFSSTGGRPFLHLSLSNQPDCTDSTNTHSHFVGRIAEERSANDHCGTEHLLNPQPNNPKESPVVDSVHTVVESDKKTRTPLANVSACRIPRSRRRGAKPDWNAMGRGQDVLHARTDSADCSGEDSNTEEVQRSPDDETLSVVSDSPMGNHRKRSPTPNVDENDSSVEGDDVYQAPDACYSLLTDNPLSPLLSKPSYDACLGTLIERLEKLIAWSAPFASMDCGRHRSALHPSSTELFEYFTSLNAYRTDLEVFLRSKEDCWKTSPERVFTACNLLESQTNKLSLEFDRADLEKPMTDDIPPVVETLASSVHPALEALLKQLVLFNESTVVDTREFHPKPTTTSTTSYSRSGACLVSNSVAYGHV</sequence>
<dbReference type="InterPro" id="IPR035837">
    <property type="entry name" value="ABL_SH2"/>
</dbReference>
<evidence type="ECO:0000256" key="5">
    <source>
        <dbReference type="ARBA" id="ARBA00022777"/>
    </source>
</evidence>
<dbReference type="PRINTS" id="PR00401">
    <property type="entry name" value="SH2DOMAIN"/>
</dbReference>
<dbReference type="EMBL" id="KL596725">
    <property type="protein sequence ID" value="KER27331.1"/>
    <property type="molecule type" value="Genomic_DNA"/>
</dbReference>
<dbReference type="SMART" id="SM00252">
    <property type="entry name" value="SH2"/>
    <property type="match status" value="1"/>
</dbReference>
<dbReference type="Pfam" id="PF07714">
    <property type="entry name" value="PK_Tyr_Ser-Thr"/>
    <property type="match status" value="1"/>
</dbReference>
<evidence type="ECO:0000256" key="12">
    <source>
        <dbReference type="SAM" id="MobiDB-lite"/>
    </source>
</evidence>
<dbReference type="GeneID" id="20319763"/>
<dbReference type="InterPro" id="IPR000980">
    <property type="entry name" value="SH2"/>
</dbReference>
<evidence type="ECO:0000256" key="10">
    <source>
        <dbReference type="PROSITE-ProRule" id="PRU00191"/>
    </source>
</evidence>
<evidence type="ECO:0000313" key="15">
    <source>
        <dbReference type="EMBL" id="KER27331.1"/>
    </source>
</evidence>
<feature type="region of interest" description="Disordered" evidence="12">
    <location>
        <begin position="1"/>
        <end position="33"/>
    </location>
</feature>
<dbReference type="RefSeq" id="XP_009168897.1">
    <property type="nucleotide sequence ID" value="XM_009170633.1"/>
</dbReference>
<evidence type="ECO:0000256" key="4">
    <source>
        <dbReference type="ARBA" id="ARBA00022741"/>
    </source>
</evidence>
<dbReference type="PRINTS" id="PR00109">
    <property type="entry name" value="TYRKINASE"/>
</dbReference>
<dbReference type="InterPro" id="IPR020635">
    <property type="entry name" value="Tyr_kinase_cat_dom"/>
</dbReference>
<feature type="compositionally biased region" description="Polar residues" evidence="12">
    <location>
        <begin position="12"/>
        <end position="33"/>
    </location>
</feature>
<keyword evidence="6 11" id="KW-0067">ATP-binding</keyword>
<dbReference type="InterPro" id="IPR036860">
    <property type="entry name" value="SH2_dom_sf"/>
</dbReference>
<feature type="binding site" evidence="11">
    <location>
        <position position="595"/>
    </location>
    <ligand>
        <name>ATP</name>
        <dbReference type="ChEBI" id="CHEBI:30616"/>
    </ligand>
</feature>
<dbReference type="SUPFAM" id="SSF55550">
    <property type="entry name" value="SH2 domain"/>
    <property type="match status" value="1"/>
</dbReference>
<dbReference type="InterPro" id="IPR001245">
    <property type="entry name" value="Ser-Thr/Tyr_kinase_cat_dom"/>
</dbReference>
<dbReference type="EC" id="2.7.10.2" evidence="1"/>
<feature type="compositionally biased region" description="Acidic residues" evidence="12">
    <location>
        <begin position="1509"/>
        <end position="1518"/>
    </location>
</feature>
<evidence type="ECO:0000256" key="11">
    <source>
        <dbReference type="PROSITE-ProRule" id="PRU10141"/>
    </source>
</evidence>
<proteinExistence type="predicted"/>
<dbReference type="Gene3D" id="3.30.200.20">
    <property type="entry name" value="Phosphorylase Kinase, domain 1"/>
    <property type="match status" value="1"/>
</dbReference>
<dbReference type="InterPro" id="IPR050198">
    <property type="entry name" value="Non-receptor_tyrosine_kinases"/>
</dbReference>
<dbReference type="Proteomes" id="UP000054324">
    <property type="component" value="Unassembled WGS sequence"/>
</dbReference>
<dbReference type="STRING" id="6198.A0A074ZJX2"/>
<evidence type="ECO:0000313" key="16">
    <source>
        <dbReference type="Proteomes" id="UP000054324"/>
    </source>
</evidence>
<dbReference type="PROSITE" id="PS00109">
    <property type="entry name" value="PROTEIN_KINASE_TYR"/>
    <property type="match status" value="1"/>
</dbReference>
<evidence type="ECO:0000259" key="14">
    <source>
        <dbReference type="PROSITE" id="PS50011"/>
    </source>
</evidence>
<feature type="region of interest" description="Disordered" evidence="12">
    <location>
        <begin position="1141"/>
        <end position="1249"/>
    </location>
</feature>
<evidence type="ECO:0000256" key="7">
    <source>
        <dbReference type="ARBA" id="ARBA00022999"/>
    </source>
</evidence>
<dbReference type="SMART" id="SM00219">
    <property type="entry name" value="TyrKc"/>
    <property type="match status" value="1"/>
</dbReference>
<dbReference type="PROSITE" id="PS00107">
    <property type="entry name" value="PROTEIN_KINASE_ATP"/>
    <property type="match status" value="1"/>
</dbReference>
<evidence type="ECO:0000256" key="9">
    <source>
        <dbReference type="ARBA" id="ARBA00051245"/>
    </source>
</evidence>
<keyword evidence="3" id="KW-0808">Transferase</keyword>
<keyword evidence="2" id="KW-0597">Phosphoprotein</keyword>
<dbReference type="InterPro" id="IPR011009">
    <property type="entry name" value="Kinase-like_dom_sf"/>
</dbReference>
<feature type="compositionally biased region" description="Pro residues" evidence="12">
    <location>
        <begin position="1333"/>
        <end position="1346"/>
    </location>
</feature>
<dbReference type="Pfam" id="PF00017">
    <property type="entry name" value="SH2"/>
    <property type="match status" value="1"/>
</dbReference>
<dbReference type="Gene3D" id="1.10.510.10">
    <property type="entry name" value="Transferase(Phosphotransferase) domain 1"/>
    <property type="match status" value="1"/>
</dbReference>
<dbReference type="InterPro" id="IPR000719">
    <property type="entry name" value="Prot_kinase_dom"/>
</dbReference>
<keyword evidence="4 11" id="KW-0547">Nucleotide-binding</keyword>
<gene>
    <name evidence="15" type="ORF">T265_05581</name>
</gene>
<protein>
    <recommendedName>
        <fullName evidence="1">non-specific protein-tyrosine kinase</fullName>
        <ecNumber evidence="1">2.7.10.2</ecNumber>
    </recommendedName>
</protein>
<feature type="region of interest" description="Disordered" evidence="12">
    <location>
        <begin position="1436"/>
        <end position="1518"/>
    </location>
</feature>
<evidence type="ECO:0000256" key="1">
    <source>
        <dbReference type="ARBA" id="ARBA00011903"/>
    </source>
</evidence>
<feature type="domain" description="SH2" evidence="13">
    <location>
        <begin position="363"/>
        <end position="453"/>
    </location>
</feature>
<keyword evidence="16" id="KW-1185">Reference proteome</keyword>
<dbReference type="CDD" id="cd09935">
    <property type="entry name" value="SH2_ABL"/>
    <property type="match status" value="1"/>
</dbReference>
<name>A0A074ZJX2_OPIVI</name>
<dbReference type="GO" id="GO:0004715">
    <property type="term" value="F:non-membrane spanning protein tyrosine kinase activity"/>
    <property type="evidence" value="ECO:0007669"/>
    <property type="project" value="UniProtKB-EC"/>
</dbReference>
<keyword evidence="7 10" id="KW-0727">SH2 domain</keyword>
<feature type="region of interest" description="Disordered" evidence="12">
    <location>
        <begin position="202"/>
        <end position="256"/>
    </location>
</feature>
<feature type="region of interest" description="Disordered" evidence="12">
    <location>
        <begin position="1326"/>
        <end position="1377"/>
    </location>
</feature>
<dbReference type="Gene3D" id="3.30.505.10">
    <property type="entry name" value="SH2 domain"/>
    <property type="match status" value="1"/>
</dbReference>
<dbReference type="KEGG" id="ovi:T265_05581"/>
<dbReference type="PANTHER" id="PTHR24418">
    <property type="entry name" value="TYROSINE-PROTEIN KINASE"/>
    <property type="match status" value="1"/>
</dbReference>
<dbReference type="InterPro" id="IPR017441">
    <property type="entry name" value="Protein_kinase_ATP_BS"/>
</dbReference>
<accession>A0A074ZJX2</accession>
<evidence type="ECO:0000256" key="8">
    <source>
        <dbReference type="ARBA" id="ARBA00023137"/>
    </source>
</evidence>
<dbReference type="PROSITE" id="PS50011">
    <property type="entry name" value="PROTEIN_KINASE_DOM"/>
    <property type="match status" value="1"/>
</dbReference>
<dbReference type="FunFam" id="1.10.510.10:FF:000554">
    <property type="entry name" value="Predicted protein"/>
    <property type="match status" value="1"/>
</dbReference>
<dbReference type="GO" id="GO:0005524">
    <property type="term" value="F:ATP binding"/>
    <property type="evidence" value="ECO:0007669"/>
    <property type="project" value="UniProtKB-UniRule"/>
</dbReference>
<dbReference type="InterPro" id="IPR008266">
    <property type="entry name" value="Tyr_kinase_AS"/>
</dbReference>
<dbReference type="OrthoDB" id="98077at2759"/>
<feature type="region of interest" description="Disordered" evidence="12">
    <location>
        <begin position="923"/>
        <end position="975"/>
    </location>
</feature>
<feature type="compositionally biased region" description="Acidic residues" evidence="12">
    <location>
        <begin position="948"/>
        <end position="975"/>
    </location>
</feature>
<reference evidence="15 16" key="1">
    <citation type="submission" date="2013-11" db="EMBL/GenBank/DDBJ databases">
        <title>Opisthorchis viverrini - life in the bile duct.</title>
        <authorList>
            <person name="Young N.D."/>
            <person name="Nagarajan N."/>
            <person name="Lin S.J."/>
            <person name="Korhonen P.K."/>
            <person name="Jex A.R."/>
            <person name="Hall R.S."/>
            <person name="Safavi-Hemami H."/>
            <person name="Kaewkong W."/>
            <person name="Bertrand D."/>
            <person name="Gao S."/>
            <person name="Seet Q."/>
            <person name="Wongkham S."/>
            <person name="Teh B.T."/>
            <person name="Wongkham C."/>
            <person name="Intapan P.M."/>
            <person name="Maleewong W."/>
            <person name="Yang X."/>
            <person name="Hu M."/>
            <person name="Wang Z."/>
            <person name="Hofmann A."/>
            <person name="Sternberg P.W."/>
            <person name="Tan P."/>
            <person name="Wang J."/>
            <person name="Gasser R.B."/>
        </authorList>
    </citation>
    <scope>NUCLEOTIDE SEQUENCE [LARGE SCALE GENOMIC DNA]</scope>
</reference>
<dbReference type="PROSITE" id="PS50001">
    <property type="entry name" value="SH2"/>
    <property type="match status" value="1"/>
</dbReference>
<feature type="compositionally biased region" description="Polar residues" evidence="12">
    <location>
        <begin position="923"/>
        <end position="941"/>
    </location>
</feature>
<dbReference type="FunFam" id="3.30.200.20:FF:000037">
    <property type="entry name" value="Tyrosine-protein kinase"/>
    <property type="match status" value="1"/>
</dbReference>
<organism evidence="15 16">
    <name type="scientific">Opisthorchis viverrini</name>
    <name type="common">Southeast Asian liver fluke</name>
    <dbReference type="NCBI Taxonomy" id="6198"/>
    <lineage>
        <taxon>Eukaryota</taxon>
        <taxon>Metazoa</taxon>
        <taxon>Spiralia</taxon>
        <taxon>Lophotrochozoa</taxon>
        <taxon>Platyhelminthes</taxon>
        <taxon>Trematoda</taxon>
        <taxon>Digenea</taxon>
        <taxon>Opisthorchiida</taxon>
        <taxon>Opisthorchiata</taxon>
        <taxon>Opisthorchiidae</taxon>
        <taxon>Opisthorchis</taxon>
    </lineage>
</organism>